<gene>
    <name evidence="2" type="ORF">D3872_09545</name>
</gene>
<keyword evidence="3" id="KW-1185">Reference proteome</keyword>
<comment type="caution">
    <text evidence="2">The sequence shown here is derived from an EMBL/GenBank/DDBJ whole genome shotgun (WGS) entry which is preliminary data.</text>
</comment>
<feature type="region of interest" description="Disordered" evidence="1">
    <location>
        <begin position="43"/>
        <end position="82"/>
    </location>
</feature>
<accession>A0A418Y0U9</accession>
<sequence>MLKKSHPDAPGTEKLPVETMMNTSLKYGALLASILAVYELTESQGTMAEPRSRPEGAPQHAGGHPRPSGAVDFTTMFARAAR</sequence>
<organism evidence="2 3">
    <name type="scientific">Massilia cavernae</name>
    <dbReference type="NCBI Taxonomy" id="2320864"/>
    <lineage>
        <taxon>Bacteria</taxon>
        <taxon>Pseudomonadati</taxon>
        <taxon>Pseudomonadota</taxon>
        <taxon>Betaproteobacteria</taxon>
        <taxon>Burkholderiales</taxon>
        <taxon>Oxalobacteraceae</taxon>
        <taxon>Telluria group</taxon>
        <taxon>Massilia</taxon>
    </lineage>
</organism>
<evidence type="ECO:0000256" key="1">
    <source>
        <dbReference type="SAM" id="MobiDB-lite"/>
    </source>
</evidence>
<protein>
    <submittedName>
        <fullName evidence="2">Uncharacterized protein</fullName>
    </submittedName>
</protein>
<dbReference type="EMBL" id="QYUP01000091">
    <property type="protein sequence ID" value="RJG18916.1"/>
    <property type="molecule type" value="Genomic_DNA"/>
</dbReference>
<evidence type="ECO:0000313" key="3">
    <source>
        <dbReference type="Proteomes" id="UP000284006"/>
    </source>
</evidence>
<proteinExistence type="predicted"/>
<reference evidence="2 3" key="1">
    <citation type="submission" date="2018-09" db="EMBL/GenBank/DDBJ databases">
        <authorList>
            <person name="Zhu H."/>
        </authorList>
    </citation>
    <scope>NUCLEOTIDE SEQUENCE [LARGE SCALE GENOMIC DNA]</scope>
    <source>
        <strain evidence="2 3">K1S02-61</strain>
    </source>
</reference>
<evidence type="ECO:0000313" key="2">
    <source>
        <dbReference type="EMBL" id="RJG18916.1"/>
    </source>
</evidence>
<dbReference type="AlphaFoldDB" id="A0A418Y0U9"/>
<name>A0A418Y0U9_9BURK</name>
<dbReference type="Proteomes" id="UP000284006">
    <property type="component" value="Unassembled WGS sequence"/>
</dbReference>